<gene>
    <name evidence="1" type="ORF">JW646_01200</name>
</gene>
<sequence length="101" mass="12212">MKHISQHLDHREQRIKKIAIHYGYDRQSIKLIEEMAELQQAICKHRESTDKVKTLENIKSEIADVYVVFEQVKYLLNIKDEDIEEIKDYKINRQLLRMKSE</sequence>
<dbReference type="Proteomes" id="UP001198983">
    <property type="component" value="Chromosome"/>
</dbReference>
<dbReference type="KEGG" id="tem:JW646_01200"/>
<proteinExistence type="predicted"/>
<evidence type="ECO:0000313" key="1">
    <source>
        <dbReference type="EMBL" id="UEL48097.1"/>
    </source>
</evidence>
<protein>
    <recommendedName>
        <fullName evidence="3">Spo0E like sporulation regulatory protein</fullName>
    </recommendedName>
</protein>
<dbReference type="AlphaFoldDB" id="A0AAX2ZKA9"/>
<dbReference type="Gene3D" id="1.10.287.1080">
    <property type="entry name" value="MazG-like"/>
    <property type="match status" value="1"/>
</dbReference>
<dbReference type="CDD" id="cd11539">
    <property type="entry name" value="NTP-PPase_u2"/>
    <property type="match status" value="1"/>
</dbReference>
<evidence type="ECO:0000313" key="2">
    <source>
        <dbReference type="Proteomes" id="UP001198983"/>
    </source>
</evidence>
<dbReference type="EMBL" id="CP081135">
    <property type="protein sequence ID" value="UEL48097.1"/>
    <property type="molecule type" value="Genomic_DNA"/>
</dbReference>
<accession>A0AAX2ZKA9</accession>
<keyword evidence="2" id="KW-1185">Reference proteome</keyword>
<name>A0AAX2ZKA9_9FIRM</name>
<dbReference type="RefSeq" id="WP_228416277.1">
    <property type="nucleotide sequence ID" value="NZ_CP081135.1"/>
</dbReference>
<organism evidence="1 2">
    <name type="scientific">Terrisporobacter hibernicus</name>
    <dbReference type="NCBI Taxonomy" id="2813371"/>
    <lineage>
        <taxon>Bacteria</taxon>
        <taxon>Bacillati</taxon>
        <taxon>Bacillota</taxon>
        <taxon>Clostridia</taxon>
        <taxon>Peptostreptococcales</taxon>
        <taxon>Peptostreptococcaceae</taxon>
        <taxon>Terrisporobacter</taxon>
    </lineage>
</organism>
<evidence type="ECO:0008006" key="3">
    <source>
        <dbReference type="Google" id="ProtNLM"/>
    </source>
</evidence>
<reference evidence="1 2" key="1">
    <citation type="journal article" date="2023" name="Int. J. Syst. Evol. Microbiol.">
        <title>Terrisporobacter hibernicus sp. nov., isolated from bovine faeces in Northern Ireland.</title>
        <authorList>
            <person name="Mitchell M."/>
            <person name="Nguyen S.V."/>
            <person name="Connor M."/>
            <person name="Fairley D.J."/>
            <person name="Donoghue O."/>
            <person name="Marshall H."/>
            <person name="Koolman L."/>
            <person name="McMullan G."/>
            <person name="Schaffer K.E."/>
            <person name="McGrath J.W."/>
            <person name="Fanning S."/>
        </authorList>
    </citation>
    <scope>NUCLEOTIDE SEQUENCE [LARGE SCALE GENOMIC DNA]</scope>
    <source>
        <strain evidence="1 2">MCA3</strain>
    </source>
</reference>
<dbReference type="SUPFAM" id="SSF101386">
    <property type="entry name" value="all-alpha NTP pyrophosphatases"/>
    <property type="match status" value="1"/>
</dbReference>